<keyword evidence="3" id="KW-1185">Reference proteome</keyword>
<protein>
    <submittedName>
        <fullName evidence="1">Uncharacterized protein</fullName>
    </submittedName>
</protein>
<dbReference type="AlphaFoldDB" id="A0A151S5D7"/>
<evidence type="ECO:0000313" key="3">
    <source>
        <dbReference type="Proteomes" id="UP000075243"/>
    </source>
</evidence>
<sequence length="86" mass="10288">MQSKDMHIDVVINHLRGLITYLKNYKENSFAFFSKLKLIKLYLRSTMLQNRLNELTILSIESERLELHDYKTLINNFAVQKTRKIT</sequence>
<proteinExistence type="predicted"/>
<dbReference type="Gramene" id="C.cajan_29338.t">
    <property type="protein sequence ID" value="C.cajan_29338.t"/>
    <property type="gene ID" value="C.cajan_29338"/>
</dbReference>
<dbReference type="STRING" id="3821.A0A151S5D7"/>
<dbReference type="Gramene" id="C.cajan_29326.t">
    <property type="protein sequence ID" value="C.cajan_29326.t"/>
    <property type="gene ID" value="C.cajan_29326"/>
</dbReference>
<gene>
    <name evidence="1" type="ORF">KK1_028224</name>
    <name evidence="2" type="ORF">KK1_028236</name>
</gene>
<evidence type="ECO:0000313" key="1">
    <source>
        <dbReference type="EMBL" id="KYP49984.1"/>
    </source>
</evidence>
<accession>A0A151S5D7</accession>
<dbReference type="EMBL" id="KQ483464">
    <property type="protein sequence ID" value="KYP49996.1"/>
    <property type="molecule type" value="Genomic_DNA"/>
</dbReference>
<evidence type="ECO:0000313" key="2">
    <source>
        <dbReference type="EMBL" id="KYP49996.1"/>
    </source>
</evidence>
<dbReference type="EMBL" id="KQ483464">
    <property type="protein sequence ID" value="KYP49984.1"/>
    <property type="molecule type" value="Genomic_DNA"/>
</dbReference>
<reference evidence="1 3" key="1">
    <citation type="journal article" date="2012" name="Nat. Biotechnol.">
        <title>Draft genome sequence of pigeonpea (Cajanus cajan), an orphan legume crop of resource-poor farmers.</title>
        <authorList>
            <person name="Varshney R.K."/>
            <person name="Chen W."/>
            <person name="Li Y."/>
            <person name="Bharti A.K."/>
            <person name="Saxena R.K."/>
            <person name="Schlueter J.A."/>
            <person name="Donoghue M.T."/>
            <person name="Azam S."/>
            <person name="Fan G."/>
            <person name="Whaley A.M."/>
            <person name="Farmer A.D."/>
            <person name="Sheridan J."/>
            <person name="Iwata A."/>
            <person name="Tuteja R."/>
            <person name="Penmetsa R.V."/>
            <person name="Wu W."/>
            <person name="Upadhyaya H.D."/>
            <person name="Yang S.P."/>
            <person name="Shah T."/>
            <person name="Saxena K.B."/>
            <person name="Michael T."/>
            <person name="McCombie W.R."/>
            <person name="Yang B."/>
            <person name="Zhang G."/>
            <person name="Yang H."/>
            <person name="Wang J."/>
            <person name="Spillane C."/>
            <person name="Cook D.R."/>
            <person name="May G.D."/>
            <person name="Xu X."/>
            <person name="Jackson S.A."/>
        </authorList>
    </citation>
    <scope>NUCLEOTIDE SEQUENCE [LARGE SCALE GENOMIC DNA]</scope>
    <source>
        <strain evidence="3">cv. Asha</strain>
    </source>
</reference>
<organism evidence="1 3">
    <name type="scientific">Cajanus cajan</name>
    <name type="common">Pigeon pea</name>
    <name type="synonym">Cajanus indicus</name>
    <dbReference type="NCBI Taxonomy" id="3821"/>
    <lineage>
        <taxon>Eukaryota</taxon>
        <taxon>Viridiplantae</taxon>
        <taxon>Streptophyta</taxon>
        <taxon>Embryophyta</taxon>
        <taxon>Tracheophyta</taxon>
        <taxon>Spermatophyta</taxon>
        <taxon>Magnoliopsida</taxon>
        <taxon>eudicotyledons</taxon>
        <taxon>Gunneridae</taxon>
        <taxon>Pentapetalae</taxon>
        <taxon>rosids</taxon>
        <taxon>fabids</taxon>
        <taxon>Fabales</taxon>
        <taxon>Fabaceae</taxon>
        <taxon>Papilionoideae</taxon>
        <taxon>50 kb inversion clade</taxon>
        <taxon>NPAAA clade</taxon>
        <taxon>indigoferoid/millettioid clade</taxon>
        <taxon>Phaseoleae</taxon>
        <taxon>Cajanus</taxon>
    </lineage>
</organism>
<dbReference type="Proteomes" id="UP000075243">
    <property type="component" value="Unassembled WGS sequence"/>
</dbReference>
<name>A0A151S5D7_CAJCA</name>